<feature type="region of interest" description="Disordered" evidence="1">
    <location>
        <begin position="395"/>
        <end position="417"/>
    </location>
</feature>
<dbReference type="PANTHER" id="PTHR11895:SF73">
    <property type="entry name" value="AMIDASE FAMILY PROTEIN"/>
    <property type="match status" value="1"/>
</dbReference>
<comment type="caution">
    <text evidence="3">The sequence shown here is derived from an EMBL/GenBank/DDBJ whole genome shotgun (WGS) entry which is preliminary data.</text>
</comment>
<proteinExistence type="predicted"/>
<dbReference type="InterPro" id="IPR023631">
    <property type="entry name" value="Amidase_dom"/>
</dbReference>
<feature type="region of interest" description="Disordered" evidence="1">
    <location>
        <begin position="556"/>
        <end position="580"/>
    </location>
</feature>
<organism evidence="3 4">
    <name type="scientific">Acidicapsa dinghuensis</name>
    <dbReference type="NCBI Taxonomy" id="2218256"/>
    <lineage>
        <taxon>Bacteria</taxon>
        <taxon>Pseudomonadati</taxon>
        <taxon>Acidobacteriota</taxon>
        <taxon>Terriglobia</taxon>
        <taxon>Terriglobales</taxon>
        <taxon>Acidobacteriaceae</taxon>
        <taxon>Acidicapsa</taxon>
    </lineage>
</organism>
<dbReference type="InterPro" id="IPR000120">
    <property type="entry name" value="Amidase"/>
</dbReference>
<dbReference type="PANTHER" id="PTHR11895">
    <property type="entry name" value="TRANSAMIDASE"/>
    <property type="match status" value="1"/>
</dbReference>
<evidence type="ECO:0000313" key="3">
    <source>
        <dbReference type="EMBL" id="MFC5861179.1"/>
    </source>
</evidence>
<evidence type="ECO:0000259" key="2">
    <source>
        <dbReference type="Pfam" id="PF01425"/>
    </source>
</evidence>
<dbReference type="Proteomes" id="UP001596091">
    <property type="component" value="Unassembled WGS sequence"/>
</dbReference>
<feature type="domain" description="Amidase" evidence="2">
    <location>
        <begin position="151"/>
        <end position="392"/>
    </location>
</feature>
<dbReference type="PROSITE" id="PS51318">
    <property type="entry name" value="TAT"/>
    <property type="match status" value="1"/>
</dbReference>
<dbReference type="InterPro" id="IPR006311">
    <property type="entry name" value="TAT_signal"/>
</dbReference>
<gene>
    <name evidence="3" type="ORF">ACFPT7_02615</name>
</gene>
<dbReference type="EMBL" id="JBHSPH010000001">
    <property type="protein sequence ID" value="MFC5861179.1"/>
    <property type="molecule type" value="Genomic_DNA"/>
</dbReference>
<feature type="compositionally biased region" description="Basic and acidic residues" evidence="1">
    <location>
        <begin position="406"/>
        <end position="417"/>
    </location>
</feature>
<evidence type="ECO:0000313" key="4">
    <source>
        <dbReference type="Proteomes" id="UP001596091"/>
    </source>
</evidence>
<name>A0ABW1EB36_9BACT</name>
<dbReference type="Gene3D" id="3.90.1300.10">
    <property type="entry name" value="Amidase signature (AS) domain"/>
    <property type="match status" value="1"/>
</dbReference>
<dbReference type="Pfam" id="PF01425">
    <property type="entry name" value="Amidase"/>
    <property type="match status" value="1"/>
</dbReference>
<reference evidence="4" key="1">
    <citation type="journal article" date="2019" name="Int. J. Syst. Evol. Microbiol.">
        <title>The Global Catalogue of Microorganisms (GCM) 10K type strain sequencing project: providing services to taxonomists for standard genome sequencing and annotation.</title>
        <authorList>
            <consortium name="The Broad Institute Genomics Platform"/>
            <consortium name="The Broad Institute Genome Sequencing Center for Infectious Disease"/>
            <person name="Wu L."/>
            <person name="Ma J."/>
        </authorList>
    </citation>
    <scope>NUCLEOTIDE SEQUENCE [LARGE SCALE GENOMIC DNA]</scope>
    <source>
        <strain evidence="4">JCM 4087</strain>
    </source>
</reference>
<dbReference type="RefSeq" id="WP_263334251.1">
    <property type="nucleotide sequence ID" value="NZ_JAGSYH010000002.1"/>
</dbReference>
<keyword evidence="4" id="KW-1185">Reference proteome</keyword>
<accession>A0ABW1EB36</accession>
<evidence type="ECO:0000256" key="1">
    <source>
        <dbReference type="SAM" id="MobiDB-lite"/>
    </source>
</evidence>
<protein>
    <submittedName>
        <fullName evidence="3">Amidase</fullName>
    </submittedName>
</protein>
<sequence>MKLDRRGFLAVCSQAGIASAFFPGTLYTLAVQAQDAKPDELPKITDGMIDEAAELAGLTITADQKKMMLDGLARQRGSYAEIRKLKIPNSVAPAIVFDPLPPGAVIETGRREPRWSKAPEIAVTGNVEDLAFASVRELAALIEARKVTSLELTQMYLARLKRYDPKLHLVINLTEERALAQARAADAEITGGIYRGPLHGIPWGAKDLLAVKGYPTTWGAGGFEKQNFDEDATVVKRLDAAGAVLVAKLTLGALAMGDHWFGGVTRNPWNTNQGSSGSSAGPASGVAAGCVAFAIGSETLGSISSPSTRCGDTGLRPTFGFVPRTGAMALSWSMDKLGPICRTVEDCAMVLNAIYGPDGQDLSVRDAAFAWDAEFDWKSLRVGYIKSAFDAPKPFEPSKAPANESAEAKKKREEDDAQSRALREMRIYDHKYVAATLDKLRSMGVGLVPVELPKLPYGAITPVLEAEAAAAFDDLTMTGRDKLLTGQREGDWPNTFRIARFYPAVEYIQANRARSIAIREVSKLFEQVDIIVAPSGGTQLTVTNLTGHPALIVPNGLRGDDAPKPLKSTPGDYDNEGGPGTPVSITFLAGHYQDAKLCAFGRAYQDATGFHKLHPKLD</sequence>
<dbReference type="SUPFAM" id="SSF75304">
    <property type="entry name" value="Amidase signature (AS) enzymes"/>
    <property type="match status" value="1"/>
</dbReference>
<dbReference type="InterPro" id="IPR036928">
    <property type="entry name" value="AS_sf"/>
</dbReference>